<dbReference type="GO" id="GO:0006412">
    <property type="term" value="P:translation"/>
    <property type="evidence" value="ECO:0007669"/>
    <property type="project" value="InterPro"/>
</dbReference>
<dbReference type="PROSITE" id="PS01171">
    <property type="entry name" value="RIBOSOMAL_L21E"/>
    <property type="match status" value="1"/>
</dbReference>
<dbReference type="Gene3D" id="6.10.250.3260">
    <property type="match status" value="1"/>
</dbReference>
<protein>
    <recommendedName>
        <fullName evidence="6">60S ribosomal protein L21</fullName>
    </recommendedName>
</protein>
<evidence type="ECO:0000313" key="5">
    <source>
        <dbReference type="Proteomes" id="UP001152607"/>
    </source>
</evidence>
<evidence type="ECO:0000256" key="3">
    <source>
        <dbReference type="ARBA" id="ARBA00023274"/>
    </source>
</evidence>
<keyword evidence="3" id="KW-0687">Ribonucleoprotein</keyword>
<dbReference type="FunFam" id="6.10.250.3260:FF:000001">
    <property type="entry name" value="60S ribosomal protein L21"/>
    <property type="match status" value="1"/>
</dbReference>
<reference evidence="4" key="1">
    <citation type="submission" date="2023-01" db="EMBL/GenBank/DDBJ databases">
        <authorList>
            <person name="Van Ghelder C."/>
            <person name="Rancurel C."/>
        </authorList>
    </citation>
    <scope>NUCLEOTIDE SEQUENCE</scope>
    <source>
        <strain evidence="4">CNCM I-4278</strain>
    </source>
</reference>
<dbReference type="InterPro" id="IPR008991">
    <property type="entry name" value="Translation_prot_SH3-like_sf"/>
</dbReference>
<gene>
    <name evidence="4" type="ORF">PDIGIT_LOCUS9054</name>
</gene>
<dbReference type="SUPFAM" id="SSF50104">
    <property type="entry name" value="Translation proteins SH3-like domain"/>
    <property type="match status" value="1"/>
</dbReference>
<comment type="similarity">
    <text evidence="1">Belongs to the eukaryotic ribosomal protein eL21 family.</text>
</comment>
<dbReference type="PANTHER" id="PTHR20981">
    <property type="entry name" value="60S RIBOSOMAL PROTEIN L21"/>
    <property type="match status" value="1"/>
</dbReference>
<dbReference type="InterPro" id="IPR001147">
    <property type="entry name" value="Ribosomal_eL21"/>
</dbReference>
<dbReference type="AlphaFoldDB" id="A0A9W4UJD7"/>
<keyword evidence="2" id="KW-0689">Ribosomal protein</keyword>
<evidence type="ECO:0000256" key="2">
    <source>
        <dbReference type="ARBA" id="ARBA00022980"/>
    </source>
</evidence>
<proteinExistence type="inferred from homology"/>
<dbReference type="Gene3D" id="2.30.30.70">
    <property type="entry name" value="Ribosomal protein L21"/>
    <property type="match status" value="1"/>
</dbReference>
<name>A0A9W4UJD7_9PLEO</name>
<evidence type="ECO:0008006" key="6">
    <source>
        <dbReference type="Google" id="ProtNLM"/>
    </source>
</evidence>
<keyword evidence="5" id="KW-1185">Reference proteome</keyword>
<dbReference type="FunFam" id="2.30.30.70:FF:000001">
    <property type="entry name" value="60S ribosomal protein L21"/>
    <property type="match status" value="1"/>
</dbReference>
<organism evidence="4 5">
    <name type="scientific">Periconia digitata</name>
    <dbReference type="NCBI Taxonomy" id="1303443"/>
    <lineage>
        <taxon>Eukaryota</taxon>
        <taxon>Fungi</taxon>
        <taxon>Dikarya</taxon>
        <taxon>Ascomycota</taxon>
        <taxon>Pezizomycotina</taxon>
        <taxon>Dothideomycetes</taxon>
        <taxon>Pleosporomycetidae</taxon>
        <taxon>Pleosporales</taxon>
        <taxon>Massarineae</taxon>
        <taxon>Periconiaceae</taxon>
        <taxon>Periconia</taxon>
    </lineage>
</organism>
<dbReference type="InterPro" id="IPR018259">
    <property type="entry name" value="Ribosomal_eL21_CS"/>
</dbReference>
<sequence length="223" mass="25064">MEELKFFPANLQKSEVRCQEFASPATLTATLLAFTHTATSLDRHLCISKPSHDNQTTHPTTVAMGHAAGLRAGTRYAFSKGFKQKGRLPLSTYLQQYKVGDIVDVVADGSVQKGMPYKVYHGKTGIVYNVTKSAVGVILQKQVGNRYMEKRINVRIEHVKHSRSRDDFIRRVKENAEKRKEAKKTGSHVYLKRLPVAPQGERIVSLKDNKPESITPIPYETTI</sequence>
<evidence type="ECO:0000313" key="4">
    <source>
        <dbReference type="EMBL" id="CAI6335966.1"/>
    </source>
</evidence>
<accession>A0A9W4UJD7</accession>
<dbReference type="Pfam" id="PF01157">
    <property type="entry name" value="Ribosomal_L21e"/>
    <property type="match status" value="1"/>
</dbReference>
<evidence type="ECO:0000256" key="1">
    <source>
        <dbReference type="ARBA" id="ARBA00008427"/>
    </source>
</evidence>
<dbReference type="Proteomes" id="UP001152607">
    <property type="component" value="Unassembled WGS sequence"/>
</dbReference>
<comment type="caution">
    <text evidence="4">The sequence shown here is derived from an EMBL/GenBank/DDBJ whole genome shotgun (WGS) entry which is preliminary data.</text>
</comment>
<dbReference type="GO" id="GO:0005840">
    <property type="term" value="C:ribosome"/>
    <property type="evidence" value="ECO:0007669"/>
    <property type="project" value="UniProtKB-KW"/>
</dbReference>
<dbReference type="OrthoDB" id="1539250at2759"/>
<dbReference type="GO" id="GO:0003735">
    <property type="term" value="F:structural constituent of ribosome"/>
    <property type="evidence" value="ECO:0007669"/>
    <property type="project" value="InterPro"/>
</dbReference>
<dbReference type="EMBL" id="CAOQHR010000006">
    <property type="protein sequence ID" value="CAI6335966.1"/>
    <property type="molecule type" value="Genomic_DNA"/>
</dbReference>
<dbReference type="InterPro" id="IPR036948">
    <property type="entry name" value="Ribosomal_eL21_sf"/>
</dbReference>
<dbReference type="GO" id="GO:1990904">
    <property type="term" value="C:ribonucleoprotein complex"/>
    <property type="evidence" value="ECO:0007669"/>
    <property type="project" value="UniProtKB-KW"/>
</dbReference>